<protein>
    <submittedName>
        <fullName evidence="6">LysR family transcriptional regulator</fullName>
    </submittedName>
</protein>
<dbReference type="Gene3D" id="3.40.190.10">
    <property type="entry name" value="Periplasmic binding protein-like II"/>
    <property type="match status" value="2"/>
</dbReference>
<dbReference type="GO" id="GO:0043565">
    <property type="term" value="F:sequence-specific DNA binding"/>
    <property type="evidence" value="ECO:0007669"/>
    <property type="project" value="TreeGrafter"/>
</dbReference>
<evidence type="ECO:0000256" key="4">
    <source>
        <dbReference type="ARBA" id="ARBA00023163"/>
    </source>
</evidence>
<evidence type="ECO:0000256" key="3">
    <source>
        <dbReference type="ARBA" id="ARBA00023125"/>
    </source>
</evidence>
<dbReference type="FunFam" id="1.10.10.10:FF:000001">
    <property type="entry name" value="LysR family transcriptional regulator"/>
    <property type="match status" value="1"/>
</dbReference>
<dbReference type="OrthoDB" id="5526340at2"/>
<dbReference type="AlphaFoldDB" id="A0A5R9QRG7"/>
<dbReference type="GO" id="GO:0006351">
    <property type="term" value="P:DNA-templated transcription"/>
    <property type="evidence" value="ECO:0007669"/>
    <property type="project" value="TreeGrafter"/>
</dbReference>
<evidence type="ECO:0000313" key="7">
    <source>
        <dbReference type="Proteomes" id="UP000306635"/>
    </source>
</evidence>
<sequence length="287" mass="32020">MRLPSLRSLEAALAVARLGSLAAAGDEMAMSVPALSRRIAQLESDLEVRLFDRVPRGVVVTPAGEAFLARVAPALAELRHASRDARGEHDHVVRLSTIPTFATRWLLPRLSRFERENTDIEVDVQTSAVLEDLDARNLDAVIRLSKAATAPTGPALAIHLYPVWSPDHISDITDTADLLRHRLLGPNHRPEFWAEWLNAHQLEKEEVRIRPVDSALLYERAMRGDGVAIGIEPLVTPLIEQGRLVGLTDHRLRSGRAFHLIERSGQLSRSAQRVLSWLRYEFAHQSP</sequence>
<dbReference type="InterPro" id="IPR000847">
    <property type="entry name" value="LysR_HTH_N"/>
</dbReference>
<keyword evidence="7" id="KW-1185">Reference proteome</keyword>
<dbReference type="RefSeq" id="WP_138525647.1">
    <property type="nucleotide sequence ID" value="NZ_JAOCBK010000007.1"/>
</dbReference>
<reference evidence="6 7" key="1">
    <citation type="submission" date="2019-04" db="EMBL/GenBank/DDBJ databases">
        <authorList>
            <person name="Li M."/>
        </authorList>
    </citation>
    <scope>NUCLEOTIDE SEQUENCE [LARGE SCALE GENOMIC DNA]</scope>
    <source>
        <strain evidence="6 7">LAM1902</strain>
    </source>
</reference>
<dbReference type="Pfam" id="PF00126">
    <property type="entry name" value="HTH_1"/>
    <property type="match status" value="1"/>
</dbReference>
<dbReference type="InterPro" id="IPR005119">
    <property type="entry name" value="LysR_subst-bd"/>
</dbReference>
<evidence type="ECO:0000256" key="1">
    <source>
        <dbReference type="ARBA" id="ARBA00009437"/>
    </source>
</evidence>
<evidence type="ECO:0000313" key="6">
    <source>
        <dbReference type="EMBL" id="TLX72475.1"/>
    </source>
</evidence>
<accession>A0A5R9QRG7</accession>
<organism evidence="6 7">
    <name type="scientific">Pseudomonas nicosulfuronedens</name>
    <dbReference type="NCBI Taxonomy" id="2571105"/>
    <lineage>
        <taxon>Bacteria</taxon>
        <taxon>Pseudomonadati</taxon>
        <taxon>Pseudomonadota</taxon>
        <taxon>Gammaproteobacteria</taxon>
        <taxon>Pseudomonadales</taxon>
        <taxon>Pseudomonadaceae</taxon>
        <taxon>Pseudomonas</taxon>
    </lineage>
</organism>
<dbReference type="InterPro" id="IPR036390">
    <property type="entry name" value="WH_DNA-bd_sf"/>
</dbReference>
<keyword evidence="2" id="KW-0805">Transcription regulation</keyword>
<dbReference type="PANTHER" id="PTHR30537:SF79">
    <property type="entry name" value="TRANSCRIPTIONAL REGULATOR-RELATED"/>
    <property type="match status" value="1"/>
</dbReference>
<dbReference type="InterPro" id="IPR036388">
    <property type="entry name" value="WH-like_DNA-bd_sf"/>
</dbReference>
<evidence type="ECO:0000256" key="2">
    <source>
        <dbReference type="ARBA" id="ARBA00023015"/>
    </source>
</evidence>
<dbReference type="SUPFAM" id="SSF53850">
    <property type="entry name" value="Periplasmic binding protein-like II"/>
    <property type="match status" value="1"/>
</dbReference>
<feature type="domain" description="HTH lysR-type" evidence="5">
    <location>
        <begin position="4"/>
        <end position="61"/>
    </location>
</feature>
<dbReference type="PANTHER" id="PTHR30537">
    <property type="entry name" value="HTH-TYPE TRANSCRIPTIONAL REGULATOR"/>
    <property type="match status" value="1"/>
</dbReference>
<keyword evidence="4" id="KW-0804">Transcription</keyword>
<name>A0A5R9QRG7_9PSED</name>
<dbReference type="GO" id="GO:0003700">
    <property type="term" value="F:DNA-binding transcription factor activity"/>
    <property type="evidence" value="ECO:0007669"/>
    <property type="project" value="InterPro"/>
</dbReference>
<dbReference type="EMBL" id="SWDV01000033">
    <property type="protein sequence ID" value="TLX72475.1"/>
    <property type="molecule type" value="Genomic_DNA"/>
</dbReference>
<dbReference type="PROSITE" id="PS50931">
    <property type="entry name" value="HTH_LYSR"/>
    <property type="match status" value="1"/>
</dbReference>
<comment type="similarity">
    <text evidence="1">Belongs to the LysR transcriptional regulatory family.</text>
</comment>
<dbReference type="Proteomes" id="UP000306635">
    <property type="component" value="Unassembled WGS sequence"/>
</dbReference>
<dbReference type="SUPFAM" id="SSF46785">
    <property type="entry name" value="Winged helix' DNA-binding domain"/>
    <property type="match status" value="1"/>
</dbReference>
<dbReference type="Gene3D" id="1.10.10.10">
    <property type="entry name" value="Winged helix-like DNA-binding domain superfamily/Winged helix DNA-binding domain"/>
    <property type="match status" value="1"/>
</dbReference>
<proteinExistence type="inferred from homology"/>
<dbReference type="InterPro" id="IPR058163">
    <property type="entry name" value="LysR-type_TF_proteobact-type"/>
</dbReference>
<dbReference type="Pfam" id="PF03466">
    <property type="entry name" value="LysR_substrate"/>
    <property type="match status" value="1"/>
</dbReference>
<gene>
    <name evidence="6" type="ORF">FAS41_22620</name>
</gene>
<keyword evidence="3" id="KW-0238">DNA-binding</keyword>
<comment type="caution">
    <text evidence="6">The sequence shown here is derived from an EMBL/GenBank/DDBJ whole genome shotgun (WGS) entry which is preliminary data.</text>
</comment>
<evidence type="ECO:0000259" key="5">
    <source>
        <dbReference type="PROSITE" id="PS50931"/>
    </source>
</evidence>